<dbReference type="Pfam" id="PF00651">
    <property type="entry name" value="BTB"/>
    <property type="match status" value="1"/>
</dbReference>
<dbReference type="CDD" id="cd18186">
    <property type="entry name" value="BTB_POZ_ZBTB_KLHL-like"/>
    <property type="match status" value="1"/>
</dbReference>
<feature type="domain" description="BTB" evidence="1">
    <location>
        <begin position="25"/>
        <end position="92"/>
    </location>
</feature>
<dbReference type="Proteomes" id="UP000297527">
    <property type="component" value="Unassembled WGS sequence"/>
</dbReference>
<dbReference type="InterPro" id="IPR000210">
    <property type="entry name" value="BTB/POZ_dom"/>
</dbReference>
<dbReference type="SMART" id="SM00225">
    <property type="entry name" value="BTB"/>
    <property type="match status" value="1"/>
</dbReference>
<dbReference type="SUPFAM" id="SSF54695">
    <property type="entry name" value="POZ domain"/>
    <property type="match status" value="1"/>
</dbReference>
<evidence type="ECO:0000313" key="2">
    <source>
        <dbReference type="EMBL" id="TGO48340.1"/>
    </source>
</evidence>
<dbReference type="InterPro" id="IPR011333">
    <property type="entry name" value="SKP1/BTB/POZ_sf"/>
</dbReference>
<dbReference type="EMBL" id="PQXN01000242">
    <property type="protein sequence ID" value="TGO48340.1"/>
    <property type="molecule type" value="Genomic_DNA"/>
</dbReference>
<keyword evidence="3" id="KW-1185">Reference proteome</keyword>
<organism evidence="2 3">
    <name type="scientific">Botryotinia convoluta</name>
    <dbReference type="NCBI Taxonomy" id="54673"/>
    <lineage>
        <taxon>Eukaryota</taxon>
        <taxon>Fungi</taxon>
        <taxon>Dikarya</taxon>
        <taxon>Ascomycota</taxon>
        <taxon>Pezizomycotina</taxon>
        <taxon>Leotiomycetes</taxon>
        <taxon>Helotiales</taxon>
        <taxon>Sclerotiniaceae</taxon>
        <taxon>Botryotinia</taxon>
    </lineage>
</organism>
<dbReference type="PANTHER" id="PTHR47843">
    <property type="entry name" value="BTB DOMAIN-CONTAINING PROTEIN-RELATED"/>
    <property type="match status" value="1"/>
</dbReference>
<comment type="caution">
    <text evidence="2">The sequence shown here is derived from an EMBL/GenBank/DDBJ whole genome shotgun (WGS) entry which is preliminary data.</text>
</comment>
<name>A0A4Z1HNM0_9HELO</name>
<reference evidence="2 3" key="1">
    <citation type="submission" date="2017-12" db="EMBL/GenBank/DDBJ databases">
        <title>Comparative genomics of Botrytis spp.</title>
        <authorList>
            <person name="Valero-Jimenez C.A."/>
            <person name="Tapia P."/>
            <person name="Veloso J."/>
            <person name="Silva-Moreno E."/>
            <person name="Staats M."/>
            <person name="Valdes J.H."/>
            <person name="Van Kan J.A.L."/>
        </authorList>
    </citation>
    <scope>NUCLEOTIDE SEQUENCE [LARGE SCALE GENOMIC DNA]</scope>
    <source>
        <strain evidence="2 3">MUCL11595</strain>
    </source>
</reference>
<sequence length="243" mass="27590">MDLKTKPNSTLNSLPFLSNVGIETVDLYIGSTRTHYRVHKHILCTKIPCFNKMFNGSFSEASSNSADFPEDFPDSFDILLEWAYSQYHPLRPLNRVSSDSLDLSWNAIEFYLLMDKLCMPDFMNEAMDLLRQFLKDNNLLISIEQVIYVYRRSLPSSKLRLYILNGLLYGFSLDREPDSTLLVRLVDIIREETDLTADFLTAVQDQVRGGPKSTNPSAGDGGIYHIHGIGISCSCSLNERRCG</sequence>
<evidence type="ECO:0000313" key="3">
    <source>
        <dbReference type="Proteomes" id="UP000297527"/>
    </source>
</evidence>
<protein>
    <recommendedName>
        <fullName evidence="1">BTB domain-containing protein</fullName>
    </recommendedName>
</protein>
<evidence type="ECO:0000259" key="1">
    <source>
        <dbReference type="PROSITE" id="PS50097"/>
    </source>
</evidence>
<dbReference type="OrthoDB" id="6359816at2759"/>
<dbReference type="AlphaFoldDB" id="A0A4Z1HNM0"/>
<proteinExistence type="predicted"/>
<dbReference type="PROSITE" id="PS50097">
    <property type="entry name" value="BTB"/>
    <property type="match status" value="1"/>
</dbReference>
<accession>A0A4Z1HNM0</accession>
<dbReference type="Gene3D" id="3.30.710.10">
    <property type="entry name" value="Potassium Channel Kv1.1, Chain A"/>
    <property type="match status" value="1"/>
</dbReference>
<gene>
    <name evidence="2" type="ORF">BCON_0243g00120</name>
</gene>